<evidence type="ECO:0000313" key="8">
    <source>
        <dbReference type="Proteomes" id="UP000295008"/>
    </source>
</evidence>
<feature type="transmembrane region" description="Helical" evidence="6">
    <location>
        <begin position="153"/>
        <end position="171"/>
    </location>
</feature>
<keyword evidence="3 6" id="KW-0812">Transmembrane</keyword>
<feature type="transmembrane region" description="Helical" evidence="6">
    <location>
        <begin position="122"/>
        <end position="141"/>
    </location>
</feature>
<dbReference type="PANTHER" id="PTHR47089">
    <property type="entry name" value="ABC TRANSPORTER, PERMEASE PROTEIN"/>
    <property type="match status" value="1"/>
</dbReference>
<evidence type="ECO:0000256" key="6">
    <source>
        <dbReference type="SAM" id="Phobius"/>
    </source>
</evidence>
<comment type="subcellular location">
    <subcellularLocation>
        <location evidence="1">Cell membrane</location>
        <topology evidence="1">Multi-pass membrane protein</topology>
    </subcellularLocation>
</comment>
<dbReference type="CDD" id="cd06580">
    <property type="entry name" value="TM_PBP1_transp_TpRbsC_like"/>
    <property type="match status" value="1"/>
</dbReference>
<evidence type="ECO:0000256" key="3">
    <source>
        <dbReference type="ARBA" id="ARBA00022692"/>
    </source>
</evidence>
<organism evidence="7 8">
    <name type="scientific">Hydrogenispora ethanolica</name>
    <dbReference type="NCBI Taxonomy" id="1082276"/>
    <lineage>
        <taxon>Bacteria</taxon>
        <taxon>Bacillati</taxon>
        <taxon>Bacillota</taxon>
        <taxon>Hydrogenispora</taxon>
    </lineage>
</organism>
<sequence>MTGDAIKRLFEAQRRRGGTLFDILCPVASVLLAFLAAGLLLLLLKINPLEVYGRMIAACWGDPYTLAEMLVKATPLLLTGLSFAFAFKAGLFNIGADGQFYMGALAAVFVSLKLAFLGPWLVLPLAFAAAVLLGGLYSGLAGYLKARFNANEIIVTIMMNYVAFQLVNFVVNGPLKERAGAYPQTDPIPAGAQLPLLVPGTRLHIGLILALLGAAVFYFLLNQTSIGFQIRAVGLNPRAAGYAGMNTRRVVVSAMAVSGLFAGAAGFMEINGVQHILIQGFAPDVGTVGTVIALLANTNPAGIVIGSIFFGFLQVGANMIAQTSQVPRNAIDMIQGFVVLFVLISYYIQYRVSARRKLKQLTKGVTP</sequence>
<gene>
    <name evidence="7" type="ORF">EDC14_1002196</name>
</gene>
<dbReference type="Pfam" id="PF02653">
    <property type="entry name" value="BPD_transp_2"/>
    <property type="match status" value="1"/>
</dbReference>
<feature type="transmembrane region" description="Helical" evidence="6">
    <location>
        <begin position="203"/>
        <end position="221"/>
    </location>
</feature>
<keyword evidence="4 6" id="KW-1133">Transmembrane helix</keyword>
<feature type="transmembrane region" description="Helical" evidence="6">
    <location>
        <begin position="99"/>
        <end position="116"/>
    </location>
</feature>
<dbReference type="PANTHER" id="PTHR47089:SF1">
    <property type="entry name" value="GUANOSINE ABC TRANSPORTER PERMEASE PROTEIN NUPP"/>
    <property type="match status" value="1"/>
</dbReference>
<accession>A0A4V2QGP5</accession>
<keyword evidence="7" id="KW-0813">Transport</keyword>
<dbReference type="RefSeq" id="WP_132012617.1">
    <property type="nucleotide sequence ID" value="NZ_SLUN01000002.1"/>
</dbReference>
<evidence type="ECO:0000256" key="4">
    <source>
        <dbReference type="ARBA" id="ARBA00022989"/>
    </source>
</evidence>
<keyword evidence="8" id="KW-1185">Reference proteome</keyword>
<dbReference type="Proteomes" id="UP000295008">
    <property type="component" value="Unassembled WGS sequence"/>
</dbReference>
<evidence type="ECO:0000256" key="2">
    <source>
        <dbReference type="ARBA" id="ARBA00022475"/>
    </source>
</evidence>
<dbReference type="EMBL" id="SLUN01000002">
    <property type="protein sequence ID" value="TCL76437.1"/>
    <property type="molecule type" value="Genomic_DNA"/>
</dbReference>
<evidence type="ECO:0000313" key="7">
    <source>
        <dbReference type="EMBL" id="TCL76437.1"/>
    </source>
</evidence>
<reference evidence="7 8" key="1">
    <citation type="submission" date="2019-03" db="EMBL/GenBank/DDBJ databases">
        <title>Genomic Encyclopedia of Type Strains, Phase IV (KMG-IV): sequencing the most valuable type-strain genomes for metagenomic binning, comparative biology and taxonomic classification.</title>
        <authorList>
            <person name="Goeker M."/>
        </authorList>
    </citation>
    <scope>NUCLEOTIDE SEQUENCE [LARGE SCALE GENOMIC DNA]</scope>
    <source>
        <strain evidence="7 8">LX-B</strain>
    </source>
</reference>
<protein>
    <submittedName>
        <fullName evidence="7">Simple sugar transport system permease protein</fullName>
    </submittedName>
</protein>
<feature type="transmembrane region" description="Helical" evidence="6">
    <location>
        <begin position="303"/>
        <end position="321"/>
    </location>
</feature>
<feature type="transmembrane region" description="Helical" evidence="6">
    <location>
        <begin position="250"/>
        <end position="270"/>
    </location>
</feature>
<feature type="transmembrane region" description="Helical" evidence="6">
    <location>
        <begin position="276"/>
        <end position="296"/>
    </location>
</feature>
<dbReference type="InterPro" id="IPR001851">
    <property type="entry name" value="ABC_transp_permease"/>
</dbReference>
<dbReference type="GO" id="GO:0005886">
    <property type="term" value="C:plasma membrane"/>
    <property type="evidence" value="ECO:0007669"/>
    <property type="project" value="UniProtKB-SubCell"/>
</dbReference>
<dbReference type="AlphaFoldDB" id="A0A4V2QGP5"/>
<proteinExistence type="predicted"/>
<keyword evidence="2" id="KW-1003">Cell membrane</keyword>
<dbReference type="GO" id="GO:0022857">
    <property type="term" value="F:transmembrane transporter activity"/>
    <property type="evidence" value="ECO:0007669"/>
    <property type="project" value="InterPro"/>
</dbReference>
<dbReference type="OrthoDB" id="45037at2"/>
<evidence type="ECO:0000256" key="1">
    <source>
        <dbReference type="ARBA" id="ARBA00004651"/>
    </source>
</evidence>
<comment type="caution">
    <text evidence="7">The sequence shown here is derived from an EMBL/GenBank/DDBJ whole genome shotgun (WGS) entry which is preliminary data.</text>
</comment>
<feature type="transmembrane region" description="Helical" evidence="6">
    <location>
        <begin position="64"/>
        <end position="87"/>
    </location>
</feature>
<name>A0A4V2QGP5_HYDET</name>
<keyword evidence="5 6" id="KW-0472">Membrane</keyword>
<evidence type="ECO:0000256" key="5">
    <source>
        <dbReference type="ARBA" id="ARBA00023136"/>
    </source>
</evidence>
<feature type="transmembrane region" description="Helical" evidence="6">
    <location>
        <begin position="20"/>
        <end position="44"/>
    </location>
</feature>
<feature type="transmembrane region" description="Helical" evidence="6">
    <location>
        <begin position="333"/>
        <end position="350"/>
    </location>
</feature>
<keyword evidence="7" id="KW-0762">Sugar transport</keyword>